<organism evidence="1 2">
    <name type="scientific">Portunus trituberculatus</name>
    <name type="common">Swimming crab</name>
    <name type="synonym">Neptunus trituberculatus</name>
    <dbReference type="NCBI Taxonomy" id="210409"/>
    <lineage>
        <taxon>Eukaryota</taxon>
        <taxon>Metazoa</taxon>
        <taxon>Ecdysozoa</taxon>
        <taxon>Arthropoda</taxon>
        <taxon>Crustacea</taxon>
        <taxon>Multicrustacea</taxon>
        <taxon>Malacostraca</taxon>
        <taxon>Eumalacostraca</taxon>
        <taxon>Eucarida</taxon>
        <taxon>Decapoda</taxon>
        <taxon>Pleocyemata</taxon>
        <taxon>Brachyura</taxon>
        <taxon>Eubrachyura</taxon>
        <taxon>Portunoidea</taxon>
        <taxon>Portunidae</taxon>
        <taxon>Portuninae</taxon>
        <taxon>Portunus</taxon>
    </lineage>
</organism>
<keyword evidence="2" id="KW-1185">Reference proteome</keyword>
<dbReference type="Proteomes" id="UP000324222">
    <property type="component" value="Unassembled WGS sequence"/>
</dbReference>
<comment type="caution">
    <text evidence="1">The sequence shown here is derived from an EMBL/GenBank/DDBJ whole genome shotgun (WGS) entry which is preliminary data.</text>
</comment>
<gene>
    <name evidence="1" type="ORF">E2C01_019183</name>
</gene>
<name>A0A5B7DYJ6_PORTR</name>
<reference evidence="1 2" key="1">
    <citation type="submission" date="2019-05" db="EMBL/GenBank/DDBJ databases">
        <title>Another draft genome of Portunus trituberculatus and its Hox gene families provides insights of decapod evolution.</title>
        <authorList>
            <person name="Jeong J.-H."/>
            <person name="Song I."/>
            <person name="Kim S."/>
            <person name="Choi T."/>
            <person name="Kim D."/>
            <person name="Ryu S."/>
            <person name="Kim W."/>
        </authorList>
    </citation>
    <scope>NUCLEOTIDE SEQUENCE [LARGE SCALE GENOMIC DNA]</scope>
    <source>
        <tissue evidence="1">Muscle</tissue>
    </source>
</reference>
<evidence type="ECO:0000313" key="1">
    <source>
        <dbReference type="EMBL" id="MPC26053.1"/>
    </source>
</evidence>
<protein>
    <submittedName>
        <fullName evidence="1">Uncharacterized protein</fullName>
    </submittedName>
</protein>
<dbReference type="EMBL" id="VSRR010001549">
    <property type="protein sequence ID" value="MPC26053.1"/>
    <property type="molecule type" value="Genomic_DNA"/>
</dbReference>
<proteinExistence type="predicted"/>
<sequence length="123" mass="13488">MIKDVLPDMRVYSTQGIIQQEDVCIRIKSSCQTDSLLLASTQVDPLEKLISKKINSSVILTLTLTLPLCFSISPRIAEQSEDLPAPTAPTTATREPFSTVMLTPLSTGFSSPSLWPHEKAKNN</sequence>
<dbReference type="AlphaFoldDB" id="A0A5B7DYJ6"/>
<accession>A0A5B7DYJ6</accession>
<evidence type="ECO:0000313" key="2">
    <source>
        <dbReference type="Proteomes" id="UP000324222"/>
    </source>
</evidence>